<dbReference type="PANTHER" id="PTHR43845">
    <property type="entry name" value="BLR5969 PROTEIN"/>
    <property type="match status" value="1"/>
</dbReference>
<evidence type="ECO:0000313" key="3">
    <source>
        <dbReference type="Proteomes" id="UP000199073"/>
    </source>
</evidence>
<dbReference type="OrthoDB" id="580775at2"/>
<gene>
    <name evidence="2" type="ORF">SAMN05660330_02919</name>
</gene>
<organism evidence="2 3">
    <name type="scientific">Desulforhopalus singaporensis</name>
    <dbReference type="NCBI Taxonomy" id="91360"/>
    <lineage>
        <taxon>Bacteria</taxon>
        <taxon>Pseudomonadati</taxon>
        <taxon>Thermodesulfobacteriota</taxon>
        <taxon>Desulfobulbia</taxon>
        <taxon>Desulfobulbales</taxon>
        <taxon>Desulfocapsaceae</taxon>
        <taxon>Desulforhopalus</taxon>
    </lineage>
</organism>
<sequence length="434" mass="47283">MNKTLYDLDRATALRKSTAEEIERAQLPLLKNHLRQAATVPFYKKLFDGAGLDIDGLQSIKELSNLPFTTRTDLDASPEKFGSGKESDFRDIALTSGTTGEAVIVPYTANDLERLAFNETMGYLGAGVTQEDRLMLTVTLDRCFIAGLAYYSGATRLGATAIRSGPGQPERQWHVIRTLKPRVIVGVPAFLYGLGRWGLENGIDVGRCSIDTIVTIGEPARQADHSPTPLGGRLIDIWQARLASSYGATELETAFCECGQGKGGHVHPELMLVEIVGDDGTVLPNGTSGEVVVTPLGVEGFPLVRFKTGDIARLHSDPCGCGWNSKRLGAVEGRLAQRLKYRGTTIYPEMIFNVLQEIEGVSAGYVEVRLAADGSDDVTVVVGVEKEIGAGRLEESLQARLRVRPQVQVRTGEQVERVMTADGGRKPRKFFDYR</sequence>
<accession>A0A1H0T4B1</accession>
<keyword evidence="3" id="KW-1185">Reference proteome</keyword>
<dbReference type="GO" id="GO:0016874">
    <property type="term" value="F:ligase activity"/>
    <property type="evidence" value="ECO:0007669"/>
    <property type="project" value="UniProtKB-KW"/>
</dbReference>
<dbReference type="InterPro" id="IPR000873">
    <property type="entry name" value="AMP-dep_synth/lig_dom"/>
</dbReference>
<dbReference type="Gene3D" id="3.30.300.30">
    <property type="match status" value="1"/>
</dbReference>
<dbReference type="EMBL" id="FNJI01000022">
    <property type="protein sequence ID" value="SDP48799.1"/>
    <property type="molecule type" value="Genomic_DNA"/>
</dbReference>
<dbReference type="Proteomes" id="UP000199073">
    <property type="component" value="Unassembled WGS sequence"/>
</dbReference>
<dbReference type="STRING" id="91360.SAMN05660330_02919"/>
<name>A0A1H0T4B1_9BACT</name>
<proteinExistence type="predicted"/>
<dbReference type="Gene3D" id="3.40.50.12780">
    <property type="entry name" value="N-terminal domain of ligase-like"/>
    <property type="match status" value="1"/>
</dbReference>
<dbReference type="SUPFAM" id="SSF56801">
    <property type="entry name" value="Acetyl-CoA synthetase-like"/>
    <property type="match status" value="1"/>
</dbReference>
<dbReference type="InterPro" id="IPR045851">
    <property type="entry name" value="AMP-bd_C_sf"/>
</dbReference>
<evidence type="ECO:0000259" key="1">
    <source>
        <dbReference type="Pfam" id="PF00501"/>
    </source>
</evidence>
<dbReference type="Pfam" id="PF00501">
    <property type="entry name" value="AMP-binding"/>
    <property type="match status" value="1"/>
</dbReference>
<dbReference type="RefSeq" id="WP_092224111.1">
    <property type="nucleotide sequence ID" value="NZ_FNJI01000022.1"/>
</dbReference>
<evidence type="ECO:0000313" key="2">
    <source>
        <dbReference type="EMBL" id="SDP48799.1"/>
    </source>
</evidence>
<reference evidence="2 3" key="1">
    <citation type="submission" date="2016-10" db="EMBL/GenBank/DDBJ databases">
        <authorList>
            <person name="de Groot N.N."/>
        </authorList>
    </citation>
    <scope>NUCLEOTIDE SEQUENCE [LARGE SCALE GENOMIC DNA]</scope>
    <source>
        <strain evidence="2 3">DSM 12130</strain>
    </source>
</reference>
<dbReference type="InterPro" id="IPR042099">
    <property type="entry name" value="ANL_N_sf"/>
</dbReference>
<keyword evidence="2" id="KW-0436">Ligase</keyword>
<dbReference type="AlphaFoldDB" id="A0A1H0T4B1"/>
<protein>
    <submittedName>
        <fullName evidence="2">Phenylacetate-CoA ligase</fullName>
    </submittedName>
</protein>
<feature type="domain" description="AMP-dependent synthetase/ligase" evidence="1">
    <location>
        <begin position="83"/>
        <end position="293"/>
    </location>
</feature>
<dbReference type="PANTHER" id="PTHR43845:SF1">
    <property type="entry name" value="BLR5969 PROTEIN"/>
    <property type="match status" value="1"/>
</dbReference>